<dbReference type="OrthoDB" id="3795190at2759"/>
<feature type="compositionally biased region" description="Low complexity" evidence="1">
    <location>
        <begin position="236"/>
        <end position="257"/>
    </location>
</feature>
<reference evidence="2" key="1">
    <citation type="journal article" date="2020" name="Stud. Mycol.">
        <title>101 Dothideomycetes genomes: a test case for predicting lifestyles and emergence of pathogens.</title>
        <authorList>
            <person name="Haridas S."/>
            <person name="Albert R."/>
            <person name="Binder M."/>
            <person name="Bloem J."/>
            <person name="Labutti K."/>
            <person name="Salamov A."/>
            <person name="Andreopoulos B."/>
            <person name="Baker S."/>
            <person name="Barry K."/>
            <person name="Bills G."/>
            <person name="Bluhm B."/>
            <person name="Cannon C."/>
            <person name="Castanera R."/>
            <person name="Culley D."/>
            <person name="Daum C."/>
            <person name="Ezra D."/>
            <person name="Gonzalez J."/>
            <person name="Henrissat B."/>
            <person name="Kuo A."/>
            <person name="Liang C."/>
            <person name="Lipzen A."/>
            <person name="Lutzoni F."/>
            <person name="Magnuson J."/>
            <person name="Mondo S."/>
            <person name="Nolan M."/>
            <person name="Ohm R."/>
            <person name="Pangilinan J."/>
            <person name="Park H.-J."/>
            <person name="Ramirez L."/>
            <person name="Alfaro M."/>
            <person name="Sun H."/>
            <person name="Tritt A."/>
            <person name="Yoshinaga Y."/>
            <person name="Zwiers L.-H."/>
            <person name="Turgeon B."/>
            <person name="Goodwin S."/>
            <person name="Spatafora J."/>
            <person name="Crous P."/>
            <person name="Grigoriev I."/>
        </authorList>
    </citation>
    <scope>NUCLEOTIDE SEQUENCE</scope>
    <source>
        <strain evidence="2">CBS 122367</strain>
    </source>
</reference>
<accession>A0A6G1JNB1</accession>
<feature type="compositionally biased region" description="Basic and acidic residues" evidence="1">
    <location>
        <begin position="363"/>
        <end position="381"/>
    </location>
</feature>
<dbReference type="EMBL" id="MU005569">
    <property type="protein sequence ID" value="KAF2691976.1"/>
    <property type="molecule type" value="Genomic_DNA"/>
</dbReference>
<sequence length="398" mass="42730">MSGGRLSNDSDECNIHDSDIVQYPLAALQGPYVANTQETTTTYTTPTLQSQHSSSSSSGTILDIIKSYDPSPSPKVLTMAVTLTAKFELGPSPRHRKNTSTTVAICKTCEKAITPTMGICEQCKKTIVMPSAQGEMTSALSPAVRNFASIDLPQLEKDLSGITTPTFTSPKRRAQRHSPQTNLADPPIRLSSLDDPPPPPPSTPRTSEEGLRPRELSLNDLHESFLRLQISRYAVSSAPRTPTTPPSTSHSHSQHSSNGGPGLRTRPSSLANITTPQLSTRHNSATLSEFNPLYPYFSSSTTAASPPSVGRASYQLQNTMSAWDDWDSEGEGEKVGLIGYWKEKKWMGSKGSSTGASSGAGMGRRESAGKEGVDGKGERKGREMRAFVKVISCGCLGQ</sequence>
<protein>
    <submittedName>
        <fullName evidence="2">Uncharacterized protein</fullName>
    </submittedName>
</protein>
<gene>
    <name evidence="2" type="ORF">K458DRAFT_425822</name>
</gene>
<feature type="region of interest" description="Disordered" evidence="1">
    <location>
        <begin position="236"/>
        <end position="270"/>
    </location>
</feature>
<evidence type="ECO:0000256" key="1">
    <source>
        <dbReference type="SAM" id="MobiDB-lite"/>
    </source>
</evidence>
<proteinExistence type="predicted"/>
<feature type="region of interest" description="Disordered" evidence="1">
    <location>
        <begin position="347"/>
        <end position="381"/>
    </location>
</feature>
<evidence type="ECO:0000313" key="3">
    <source>
        <dbReference type="Proteomes" id="UP000799291"/>
    </source>
</evidence>
<evidence type="ECO:0000313" key="2">
    <source>
        <dbReference type="EMBL" id="KAF2691976.1"/>
    </source>
</evidence>
<name>A0A6G1JNB1_9PLEO</name>
<feature type="compositionally biased region" description="Low complexity" evidence="1">
    <location>
        <begin position="348"/>
        <end position="359"/>
    </location>
</feature>
<keyword evidence="3" id="KW-1185">Reference proteome</keyword>
<organism evidence="2 3">
    <name type="scientific">Lentithecium fluviatile CBS 122367</name>
    <dbReference type="NCBI Taxonomy" id="1168545"/>
    <lineage>
        <taxon>Eukaryota</taxon>
        <taxon>Fungi</taxon>
        <taxon>Dikarya</taxon>
        <taxon>Ascomycota</taxon>
        <taxon>Pezizomycotina</taxon>
        <taxon>Dothideomycetes</taxon>
        <taxon>Pleosporomycetidae</taxon>
        <taxon>Pleosporales</taxon>
        <taxon>Massarineae</taxon>
        <taxon>Lentitheciaceae</taxon>
        <taxon>Lentithecium</taxon>
    </lineage>
</organism>
<feature type="region of interest" description="Disordered" evidence="1">
    <location>
        <begin position="160"/>
        <end position="213"/>
    </location>
</feature>
<dbReference type="AlphaFoldDB" id="A0A6G1JNB1"/>
<dbReference type="Proteomes" id="UP000799291">
    <property type="component" value="Unassembled WGS sequence"/>
</dbReference>